<gene>
    <name evidence="1" type="ORF">O3P69_020421</name>
</gene>
<evidence type="ECO:0000313" key="1">
    <source>
        <dbReference type="EMBL" id="KAK8388421.1"/>
    </source>
</evidence>
<dbReference type="EMBL" id="JARAKH010000028">
    <property type="protein sequence ID" value="KAK8388421.1"/>
    <property type="molecule type" value="Genomic_DNA"/>
</dbReference>
<reference evidence="1 2" key="1">
    <citation type="submission" date="2023-03" db="EMBL/GenBank/DDBJ databases">
        <title>High-quality genome of Scylla paramamosain provides insights in environmental adaptation.</title>
        <authorList>
            <person name="Zhang L."/>
        </authorList>
    </citation>
    <scope>NUCLEOTIDE SEQUENCE [LARGE SCALE GENOMIC DNA]</scope>
    <source>
        <strain evidence="1">LZ_2023a</strain>
        <tissue evidence="1">Muscle</tissue>
    </source>
</reference>
<organism evidence="1 2">
    <name type="scientific">Scylla paramamosain</name>
    <name type="common">Mud crab</name>
    <dbReference type="NCBI Taxonomy" id="85552"/>
    <lineage>
        <taxon>Eukaryota</taxon>
        <taxon>Metazoa</taxon>
        <taxon>Ecdysozoa</taxon>
        <taxon>Arthropoda</taxon>
        <taxon>Crustacea</taxon>
        <taxon>Multicrustacea</taxon>
        <taxon>Malacostraca</taxon>
        <taxon>Eumalacostraca</taxon>
        <taxon>Eucarida</taxon>
        <taxon>Decapoda</taxon>
        <taxon>Pleocyemata</taxon>
        <taxon>Brachyura</taxon>
        <taxon>Eubrachyura</taxon>
        <taxon>Portunoidea</taxon>
        <taxon>Portunidae</taxon>
        <taxon>Portuninae</taxon>
        <taxon>Scylla</taxon>
    </lineage>
</organism>
<dbReference type="AlphaFoldDB" id="A0AAW0TMD0"/>
<protein>
    <submittedName>
        <fullName evidence="1">Uncharacterized protein</fullName>
    </submittedName>
</protein>
<proteinExistence type="predicted"/>
<comment type="caution">
    <text evidence="1">The sequence shown here is derived from an EMBL/GenBank/DDBJ whole genome shotgun (WGS) entry which is preliminary data.</text>
</comment>
<dbReference type="Proteomes" id="UP001487740">
    <property type="component" value="Unassembled WGS sequence"/>
</dbReference>
<sequence>MVCAGLGRAGQGWARGRDPVYWSSELNLALSGWIEALRGPDDAAVLGGQAGVQGRRSEQASRGICRRRVWRRAPQSPPVDKWILISG</sequence>
<accession>A0AAW0TMD0</accession>
<evidence type="ECO:0000313" key="2">
    <source>
        <dbReference type="Proteomes" id="UP001487740"/>
    </source>
</evidence>
<keyword evidence="2" id="KW-1185">Reference proteome</keyword>
<name>A0AAW0TMD0_SCYPA</name>